<organism evidence="2 3">
    <name type="scientific">Nitrolancea hollandica Lb</name>
    <dbReference type="NCBI Taxonomy" id="1129897"/>
    <lineage>
        <taxon>Bacteria</taxon>
        <taxon>Pseudomonadati</taxon>
        <taxon>Thermomicrobiota</taxon>
        <taxon>Thermomicrobia</taxon>
        <taxon>Sphaerobacterales</taxon>
        <taxon>Sphaerobacterineae</taxon>
        <taxon>Sphaerobacteraceae</taxon>
        <taxon>Nitrolancea</taxon>
    </lineage>
</organism>
<feature type="compositionally biased region" description="Basic and acidic residues" evidence="1">
    <location>
        <begin position="61"/>
        <end position="71"/>
    </location>
</feature>
<reference evidence="2 3" key="1">
    <citation type="journal article" date="2012" name="ISME J.">
        <title>Nitrification expanded: discovery, physiology and genomics of a nitrite-oxidizing bacterium from the phylum Chloroflexi.</title>
        <authorList>
            <person name="Sorokin D.Y."/>
            <person name="Lucker S."/>
            <person name="Vejmelkova D."/>
            <person name="Kostrikina N.A."/>
            <person name="Kleerebezem R."/>
            <person name="Rijpstra W.I."/>
            <person name="Damste J.S."/>
            <person name="Le Paslier D."/>
            <person name="Muyzer G."/>
            <person name="Wagner M."/>
            <person name="van Loosdrecht M.C."/>
            <person name="Daims H."/>
        </authorList>
    </citation>
    <scope>NUCLEOTIDE SEQUENCE [LARGE SCALE GENOMIC DNA]</scope>
    <source>
        <strain evidence="3">none</strain>
    </source>
</reference>
<feature type="region of interest" description="Disordered" evidence="1">
    <location>
        <begin position="49"/>
        <end position="74"/>
    </location>
</feature>
<comment type="caution">
    <text evidence="2">The sequence shown here is derived from an EMBL/GenBank/DDBJ whole genome shotgun (WGS) entry which is preliminary data.</text>
</comment>
<evidence type="ECO:0000313" key="2">
    <source>
        <dbReference type="EMBL" id="CCF83591.1"/>
    </source>
</evidence>
<accession>I4EFX9</accession>
<evidence type="ECO:0000256" key="1">
    <source>
        <dbReference type="SAM" id="MobiDB-lite"/>
    </source>
</evidence>
<name>I4EFX9_9BACT</name>
<feature type="region of interest" description="Disordered" evidence="1">
    <location>
        <begin position="1"/>
        <end position="27"/>
    </location>
</feature>
<sequence length="110" mass="11853">MRATLRRWIVGAGHGPGDGGEDRRERRGRTQLTLGWVLRHEFPSLFRIGPFPPSPAMPGRDLPRVPRRDPVDSGAAACDVPAIDGIENLGFLIAGSGRGGWLIARACSPC</sequence>
<dbReference type="EMBL" id="CAGS01000168">
    <property type="protein sequence ID" value="CCF83591.1"/>
    <property type="molecule type" value="Genomic_DNA"/>
</dbReference>
<dbReference type="Proteomes" id="UP000004221">
    <property type="component" value="Unassembled WGS sequence"/>
</dbReference>
<proteinExistence type="predicted"/>
<keyword evidence="3" id="KW-1185">Reference proteome</keyword>
<gene>
    <name evidence="2" type="ORF">NITHO_250006</name>
</gene>
<protein>
    <submittedName>
        <fullName evidence="2">Uncharacterized protein</fullName>
    </submittedName>
</protein>
<dbReference type="AlphaFoldDB" id="I4EFX9"/>
<evidence type="ECO:0000313" key="3">
    <source>
        <dbReference type="Proteomes" id="UP000004221"/>
    </source>
</evidence>